<dbReference type="EMBL" id="NIRI02000077">
    <property type="protein sequence ID" value="KAG5440998.1"/>
    <property type="molecule type" value="Genomic_DNA"/>
</dbReference>
<organism evidence="1 2">
    <name type="scientific">Clonorchis sinensis</name>
    <name type="common">Chinese liver fluke</name>
    <dbReference type="NCBI Taxonomy" id="79923"/>
    <lineage>
        <taxon>Eukaryota</taxon>
        <taxon>Metazoa</taxon>
        <taxon>Spiralia</taxon>
        <taxon>Lophotrochozoa</taxon>
        <taxon>Platyhelminthes</taxon>
        <taxon>Trematoda</taxon>
        <taxon>Digenea</taxon>
        <taxon>Opisthorchiida</taxon>
        <taxon>Opisthorchiata</taxon>
        <taxon>Opisthorchiidae</taxon>
        <taxon>Clonorchis</taxon>
    </lineage>
</organism>
<comment type="caution">
    <text evidence="1">The sequence shown here is derived from an EMBL/GenBank/DDBJ whole genome shotgun (WGS) entry which is preliminary data.</text>
</comment>
<keyword evidence="2" id="KW-1185">Reference proteome</keyword>
<proteinExistence type="predicted"/>
<dbReference type="Proteomes" id="UP000286415">
    <property type="component" value="Unassembled WGS sequence"/>
</dbReference>
<feature type="non-terminal residue" evidence="1">
    <location>
        <position position="1"/>
    </location>
</feature>
<dbReference type="OrthoDB" id="10357143at2759"/>
<evidence type="ECO:0000313" key="2">
    <source>
        <dbReference type="Proteomes" id="UP000286415"/>
    </source>
</evidence>
<protein>
    <submittedName>
        <fullName evidence="1">Uncharacterized protein</fullName>
    </submittedName>
</protein>
<sequence>IGKFADEEKSGYKHTSPSLAHCIFRLLVADMATNMKMFSTETSQSIVKSLFMASTEAAASVFVNNYITGEYLALPLVMAEKMLQVLPRRAFAKVTVQEPNVSDEASTLLKSAVVTEMQTSGLSVESVIGFTIQKLVKYYESMGGDLFCKLKAKVLAAYGSHSMSGLAFAGSHVHTCIKKQPIPKKIKTK</sequence>
<accession>A0A8T1LVU1</accession>
<name>A0A8T1LVU1_CLOSI</name>
<reference evidence="1 2" key="1">
    <citation type="journal article" date="2018" name="Biotechnol. Adv.">
        <title>Improved genomic resources and new bioinformatic workflow for the carcinogenic parasite Clonorchis sinensis: Biotechnological implications.</title>
        <authorList>
            <person name="Wang D."/>
            <person name="Korhonen P.K."/>
            <person name="Gasser R.B."/>
            <person name="Young N.D."/>
        </authorList>
    </citation>
    <scope>NUCLEOTIDE SEQUENCE [LARGE SCALE GENOMIC DNA]</scope>
    <source>
        <strain evidence="1">Cs-k2</strain>
    </source>
</reference>
<gene>
    <name evidence="1" type="ORF">CSKR_114098</name>
</gene>
<evidence type="ECO:0000313" key="1">
    <source>
        <dbReference type="EMBL" id="KAG5440998.1"/>
    </source>
</evidence>
<dbReference type="AlphaFoldDB" id="A0A8T1LVU1"/>
<reference evidence="1 2" key="2">
    <citation type="journal article" date="2021" name="Genomics">
        <title>High-quality reference genome for Clonorchis sinensis.</title>
        <authorList>
            <person name="Young N.D."/>
            <person name="Stroehlein A.J."/>
            <person name="Kinkar L."/>
            <person name="Wang T."/>
            <person name="Sohn W.M."/>
            <person name="Chang B.C.H."/>
            <person name="Kaur P."/>
            <person name="Weisz D."/>
            <person name="Dudchenko O."/>
            <person name="Aiden E.L."/>
            <person name="Korhonen P.K."/>
            <person name="Gasser R.B."/>
        </authorList>
    </citation>
    <scope>NUCLEOTIDE SEQUENCE [LARGE SCALE GENOMIC DNA]</scope>
    <source>
        <strain evidence="1">Cs-k2</strain>
    </source>
</reference>